<keyword evidence="2" id="KW-0540">Nuclease</keyword>
<protein>
    <submittedName>
        <fullName evidence="2">Putative restriction endonuclease</fullName>
    </submittedName>
</protein>
<dbReference type="InterPro" id="IPR012296">
    <property type="entry name" value="Nuclease_put_TT1808"/>
</dbReference>
<organism evidence="2 3">
    <name type="scientific">Streptoalloteichus hindustanus</name>
    <dbReference type="NCBI Taxonomy" id="2017"/>
    <lineage>
        <taxon>Bacteria</taxon>
        <taxon>Bacillati</taxon>
        <taxon>Actinomycetota</taxon>
        <taxon>Actinomycetes</taxon>
        <taxon>Pseudonocardiales</taxon>
        <taxon>Pseudonocardiaceae</taxon>
        <taxon>Streptoalloteichus</taxon>
    </lineage>
</organism>
<sequence length="169" mass="18674">MLALPEDRGHRVELVDGALVVSPTLGTRHQRVLRRLLSAFDTDTPADYEPLWGVNVVLSGPRLLVPDLAVVTEPGADVVCFPGDQVLLTVEVASPSTRVYDLTLKRELYTEAGIPHFLFADPGSRPQPPVIVAFDLRGGSYREVGRSRDGRLRVERPFPLALDLAERRQ</sequence>
<dbReference type="OrthoDB" id="3289716at2"/>
<dbReference type="InterPro" id="IPR008538">
    <property type="entry name" value="Uma2"/>
</dbReference>
<dbReference type="EMBL" id="FQVN01000003">
    <property type="protein sequence ID" value="SHF31874.1"/>
    <property type="molecule type" value="Genomic_DNA"/>
</dbReference>
<dbReference type="InterPro" id="IPR011335">
    <property type="entry name" value="Restrct_endonuc-II-like"/>
</dbReference>
<dbReference type="STRING" id="2017.SAMN05444320_103201"/>
<dbReference type="PANTHER" id="PTHR35400">
    <property type="entry name" value="SLR1083 PROTEIN"/>
    <property type="match status" value="1"/>
</dbReference>
<name>A0A1M5ANZ0_STRHI</name>
<dbReference type="Proteomes" id="UP000184501">
    <property type="component" value="Unassembled WGS sequence"/>
</dbReference>
<dbReference type="GO" id="GO:0004519">
    <property type="term" value="F:endonuclease activity"/>
    <property type="evidence" value="ECO:0007669"/>
    <property type="project" value="UniProtKB-KW"/>
</dbReference>
<keyword evidence="2" id="KW-0255">Endonuclease</keyword>
<dbReference type="RefSeq" id="WP_083959548.1">
    <property type="nucleotide sequence ID" value="NZ_FQVN01000003.1"/>
</dbReference>
<dbReference type="PANTHER" id="PTHR35400:SF3">
    <property type="entry name" value="SLL1072 PROTEIN"/>
    <property type="match status" value="1"/>
</dbReference>
<reference evidence="2 3" key="1">
    <citation type="submission" date="2016-11" db="EMBL/GenBank/DDBJ databases">
        <authorList>
            <person name="Jaros S."/>
            <person name="Januszkiewicz K."/>
            <person name="Wedrychowicz H."/>
        </authorList>
    </citation>
    <scope>NUCLEOTIDE SEQUENCE [LARGE SCALE GENOMIC DNA]</scope>
    <source>
        <strain evidence="2 3">DSM 44523</strain>
    </source>
</reference>
<feature type="domain" description="Putative restriction endonuclease" evidence="1">
    <location>
        <begin position="2"/>
        <end position="163"/>
    </location>
</feature>
<dbReference type="Pfam" id="PF05685">
    <property type="entry name" value="Uma2"/>
    <property type="match status" value="1"/>
</dbReference>
<keyword evidence="3" id="KW-1185">Reference proteome</keyword>
<accession>A0A1M5ANZ0</accession>
<evidence type="ECO:0000259" key="1">
    <source>
        <dbReference type="Pfam" id="PF05685"/>
    </source>
</evidence>
<dbReference type="AlphaFoldDB" id="A0A1M5ANZ0"/>
<evidence type="ECO:0000313" key="2">
    <source>
        <dbReference type="EMBL" id="SHF31874.1"/>
    </source>
</evidence>
<keyword evidence="2" id="KW-0378">Hydrolase</keyword>
<evidence type="ECO:0000313" key="3">
    <source>
        <dbReference type="Proteomes" id="UP000184501"/>
    </source>
</evidence>
<gene>
    <name evidence="2" type="ORF">SAMN05444320_103201</name>
</gene>
<dbReference type="CDD" id="cd06260">
    <property type="entry name" value="DUF820-like"/>
    <property type="match status" value="1"/>
</dbReference>
<dbReference type="SUPFAM" id="SSF52980">
    <property type="entry name" value="Restriction endonuclease-like"/>
    <property type="match status" value="1"/>
</dbReference>
<proteinExistence type="predicted"/>
<dbReference type="Gene3D" id="3.90.1570.10">
    <property type="entry name" value="tt1808, chain A"/>
    <property type="match status" value="1"/>
</dbReference>